<dbReference type="HOGENOM" id="CLU_2553215_0_0_9"/>
<dbReference type="OrthoDB" id="1913115at2"/>
<protein>
    <submittedName>
        <fullName evidence="1">Uncharacterized protein</fullName>
    </submittedName>
</protein>
<dbReference type="STRING" id="748224.HMPREF9436_01383"/>
<evidence type="ECO:0000313" key="1">
    <source>
        <dbReference type="EMBL" id="EFQ07078.1"/>
    </source>
</evidence>
<dbReference type="RefSeq" id="WP_005941639.1">
    <property type="nucleotide sequence ID" value="NZ_GL538315.1"/>
</dbReference>
<gene>
    <name evidence="1" type="ORF">HMPREF9436_01383</name>
</gene>
<dbReference type="EMBL" id="AECU01000117">
    <property type="protein sequence ID" value="EFQ07078.1"/>
    <property type="molecule type" value="Genomic_DNA"/>
</dbReference>
<accession>E2ZI92</accession>
<organism evidence="1 2">
    <name type="scientific">Faecalibacterium cf. prausnitzii KLE1255</name>
    <dbReference type="NCBI Taxonomy" id="748224"/>
    <lineage>
        <taxon>Bacteria</taxon>
        <taxon>Bacillati</taxon>
        <taxon>Bacillota</taxon>
        <taxon>Clostridia</taxon>
        <taxon>Eubacteriales</taxon>
        <taxon>Oscillospiraceae</taxon>
        <taxon>Faecalibacterium</taxon>
    </lineage>
</organism>
<sequence>MMEKEYAMQALAGLSEPWSNAACMGYCLMAMRQAGVPEPMQRKVLACLKEKFDFYSLADAENAGYIKAKTGEECRFQTFSPD</sequence>
<evidence type="ECO:0000313" key="2">
    <source>
        <dbReference type="Proteomes" id="UP000006028"/>
    </source>
</evidence>
<dbReference type="AlphaFoldDB" id="E2ZI92"/>
<dbReference type="BioCyc" id="FCF748224-HMP:GTSS-66-MONOMER"/>
<reference evidence="1 2" key="1">
    <citation type="submission" date="2010-08" db="EMBL/GenBank/DDBJ databases">
        <authorList>
            <person name="Weinstock G."/>
            <person name="Sodergren E."/>
            <person name="Clifton S."/>
            <person name="Fulton L."/>
            <person name="Fulton B."/>
            <person name="Courtney L."/>
            <person name="Fronick C."/>
            <person name="Harrison M."/>
            <person name="Strong C."/>
            <person name="Farmer C."/>
            <person name="Delahaunty K."/>
            <person name="Markovic C."/>
            <person name="Hall O."/>
            <person name="Minx P."/>
            <person name="Tomlinson C."/>
            <person name="Mitreva M."/>
            <person name="Hou S."/>
            <person name="Chen J."/>
            <person name="Wollam A."/>
            <person name="Pepin K.H."/>
            <person name="Johnson M."/>
            <person name="Bhonagiri V."/>
            <person name="Zhang X."/>
            <person name="Suruliraj S."/>
            <person name="Warren W."/>
            <person name="Chinwalla A."/>
            <person name="Mardis E.R."/>
            <person name="Wilson R.K."/>
        </authorList>
    </citation>
    <scope>NUCLEOTIDE SEQUENCE [LARGE SCALE GENOMIC DNA]</scope>
    <source>
        <strain evidence="1 2">KLE1255</strain>
    </source>
</reference>
<name>E2ZI92_9FIRM</name>
<comment type="caution">
    <text evidence="1">The sequence shown here is derived from an EMBL/GenBank/DDBJ whole genome shotgun (WGS) entry which is preliminary data.</text>
</comment>
<proteinExistence type="predicted"/>
<dbReference type="Proteomes" id="UP000006028">
    <property type="component" value="Unassembled WGS sequence"/>
</dbReference>